<proteinExistence type="predicted"/>
<organism evidence="2 3">
    <name type="scientific">Dendrobium catenatum</name>
    <dbReference type="NCBI Taxonomy" id="906689"/>
    <lineage>
        <taxon>Eukaryota</taxon>
        <taxon>Viridiplantae</taxon>
        <taxon>Streptophyta</taxon>
        <taxon>Embryophyta</taxon>
        <taxon>Tracheophyta</taxon>
        <taxon>Spermatophyta</taxon>
        <taxon>Magnoliopsida</taxon>
        <taxon>Liliopsida</taxon>
        <taxon>Asparagales</taxon>
        <taxon>Orchidaceae</taxon>
        <taxon>Epidendroideae</taxon>
        <taxon>Malaxideae</taxon>
        <taxon>Dendrobiinae</taxon>
        <taxon>Dendrobium</taxon>
    </lineage>
</organism>
<reference evidence="2 3" key="1">
    <citation type="journal article" date="2016" name="Sci. Rep.">
        <title>The Dendrobium catenatum Lindl. genome sequence provides insights into polysaccharide synthase, floral development and adaptive evolution.</title>
        <authorList>
            <person name="Zhang G.Q."/>
            <person name="Xu Q."/>
            <person name="Bian C."/>
            <person name="Tsai W.C."/>
            <person name="Yeh C.M."/>
            <person name="Liu K.W."/>
            <person name="Yoshida K."/>
            <person name="Zhang L.S."/>
            <person name="Chang S.B."/>
            <person name="Chen F."/>
            <person name="Shi Y."/>
            <person name="Su Y.Y."/>
            <person name="Zhang Y.Q."/>
            <person name="Chen L.J."/>
            <person name="Yin Y."/>
            <person name="Lin M."/>
            <person name="Huang H."/>
            <person name="Deng H."/>
            <person name="Wang Z.W."/>
            <person name="Zhu S.L."/>
            <person name="Zhao X."/>
            <person name="Deng C."/>
            <person name="Niu S.C."/>
            <person name="Huang J."/>
            <person name="Wang M."/>
            <person name="Liu G.H."/>
            <person name="Yang H.J."/>
            <person name="Xiao X.J."/>
            <person name="Hsiao Y.Y."/>
            <person name="Wu W.L."/>
            <person name="Chen Y.Y."/>
            <person name="Mitsuda N."/>
            <person name="Ohme-Takagi M."/>
            <person name="Luo Y.B."/>
            <person name="Van de Peer Y."/>
            <person name="Liu Z.J."/>
        </authorList>
    </citation>
    <scope>NUCLEOTIDE SEQUENCE [LARGE SCALE GENOMIC DNA]</scope>
    <source>
        <tissue evidence="2">The whole plant</tissue>
    </source>
</reference>
<reference evidence="2 3" key="2">
    <citation type="journal article" date="2017" name="Nature">
        <title>The Apostasia genome and the evolution of orchids.</title>
        <authorList>
            <person name="Zhang G.Q."/>
            <person name="Liu K.W."/>
            <person name="Li Z."/>
            <person name="Lohaus R."/>
            <person name="Hsiao Y.Y."/>
            <person name="Niu S.C."/>
            <person name="Wang J.Y."/>
            <person name="Lin Y.C."/>
            <person name="Xu Q."/>
            <person name="Chen L.J."/>
            <person name="Yoshida K."/>
            <person name="Fujiwara S."/>
            <person name="Wang Z.W."/>
            <person name="Zhang Y.Q."/>
            <person name="Mitsuda N."/>
            <person name="Wang M."/>
            <person name="Liu G.H."/>
            <person name="Pecoraro L."/>
            <person name="Huang H.X."/>
            <person name="Xiao X.J."/>
            <person name="Lin M."/>
            <person name="Wu X.Y."/>
            <person name="Wu W.L."/>
            <person name="Chen Y.Y."/>
            <person name="Chang S.B."/>
            <person name="Sakamoto S."/>
            <person name="Ohme-Takagi M."/>
            <person name="Yagi M."/>
            <person name="Zeng S.J."/>
            <person name="Shen C.Y."/>
            <person name="Yeh C.M."/>
            <person name="Luo Y.B."/>
            <person name="Tsai W.C."/>
            <person name="Van de Peer Y."/>
            <person name="Liu Z.J."/>
        </authorList>
    </citation>
    <scope>NUCLEOTIDE SEQUENCE [LARGE SCALE GENOMIC DNA]</scope>
    <source>
        <tissue evidence="2">The whole plant</tissue>
    </source>
</reference>
<keyword evidence="3" id="KW-1185">Reference proteome</keyword>
<accession>A0A2I0W2M6</accession>
<dbReference type="Proteomes" id="UP000233837">
    <property type="component" value="Unassembled WGS sequence"/>
</dbReference>
<dbReference type="EMBL" id="KZ502980">
    <property type="protein sequence ID" value="PKU69913.1"/>
    <property type="molecule type" value="Genomic_DNA"/>
</dbReference>
<protein>
    <submittedName>
        <fullName evidence="2">Uncharacterized protein</fullName>
    </submittedName>
</protein>
<feature type="compositionally biased region" description="Basic residues" evidence="1">
    <location>
        <begin position="43"/>
        <end position="62"/>
    </location>
</feature>
<sequence>MSDEWCTIKGFNISRPFNHSLFAADLTFIYKLCHSRKSINRALISHKRGPKRGDPRRKKRRRREWEGESTPPRPPPEFFPPPEHAGILPDIRRTPEFCTILFQFRRN</sequence>
<evidence type="ECO:0000313" key="2">
    <source>
        <dbReference type="EMBL" id="PKU69913.1"/>
    </source>
</evidence>
<name>A0A2I0W2M6_9ASPA</name>
<dbReference type="AlphaFoldDB" id="A0A2I0W2M6"/>
<evidence type="ECO:0000313" key="3">
    <source>
        <dbReference type="Proteomes" id="UP000233837"/>
    </source>
</evidence>
<feature type="region of interest" description="Disordered" evidence="1">
    <location>
        <begin position="43"/>
        <end position="89"/>
    </location>
</feature>
<gene>
    <name evidence="2" type="ORF">MA16_Dca026528</name>
</gene>
<evidence type="ECO:0000256" key="1">
    <source>
        <dbReference type="SAM" id="MobiDB-lite"/>
    </source>
</evidence>
<feature type="compositionally biased region" description="Pro residues" evidence="1">
    <location>
        <begin position="71"/>
        <end position="83"/>
    </location>
</feature>